<dbReference type="SUPFAM" id="SSF51735">
    <property type="entry name" value="NAD(P)-binding Rossmann-fold domains"/>
    <property type="match status" value="1"/>
</dbReference>
<gene>
    <name evidence="2" type="ORF">BCF44_10298</name>
</gene>
<dbReference type="OrthoDB" id="5241256at2"/>
<dbReference type="InterPro" id="IPR050177">
    <property type="entry name" value="Lipid_A_modif_metabolic_enz"/>
</dbReference>
<evidence type="ECO:0000313" key="3">
    <source>
        <dbReference type="Proteomes" id="UP000256269"/>
    </source>
</evidence>
<name>A0A3E0I5G0_9PSEU</name>
<sequence>MFVHVVTGATGLVGSALVLELLRRSDAPVTCLVRPGRTDASTRLVAALGAAARAYGHGDALDFDIRNRCLAVAADVDLPRCGVDPADFPTGAAEFWHCAADLRYEERHREGLQRTNVLGTRHAVDLATALGCRSFNHFSTAYVAGRRNGTIREQAGTDPLHNNRYEESKIAAEWLVLAAEGLRTRILRPGIVIGHSVTHAVVGGHSGMYGVQRQLVQLERMVSMLGDPALRTRPLRLRADRATPVDLAPVDLVAADAVSLSRSGHVGVFHLTHPTGIRVGDGLDLMFDVVGLPRPHYTYSDAGFAPADREFDRKIDFFRSYLTGAKAFDRTRLLAAVPSPALGAWSLHPDALRDFQVWYQTHATSPRTVPSLSG</sequence>
<dbReference type="Pfam" id="PF07993">
    <property type="entry name" value="NAD_binding_4"/>
    <property type="match status" value="1"/>
</dbReference>
<dbReference type="Gene3D" id="3.40.50.720">
    <property type="entry name" value="NAD(P)-binding Rossmann-like Domain"/>
    <property type="match status" value="1"/>
</dbReference>
<dbReference type="RefSeq" id="WP_116172995.1">
    <property type="nucleotide sequence ID" value="NZ_CP144375.1"/>
</dbReference>
<dbReference type="PANTHER" id="PTHR43245:SF51">
    <property type="entry name" value="SHORT CHAIN DEHYDROGENASE_REDUCTASE FAMILY 42E, MEMBER 2"/>
    <property type="match status" value="1"/>
</dbReference>
<dbReference type="AlphaFoldDB" id="A0A3E0I5G0"/>
<dbReference type="InterPro" id="IPR013120">
    <property type="entry name" value="FAR_NAD-bd"/>
</dbReference>
<dbReference type="InterPro" id="IPR036291">
    <property type="entry name" value="NAD(P)-bd_dom_sf"/>
</dbReference>
<proteinExistence type="predicted"/>
<dbReference type="Proteomes" id="UP000256269">
    <property type="component" value="Unassembled WGS sequence"/>
</dbReference>
<evidence type="ECO:0000259" key="1">
    <source>
        <dbReference type="Pfam" id="PF07993"/>
    </source>
</evidence>
<organism evidence="2 3">
    <name type="scientific">Kutzneria buriramensis</name>
    <dbReference type="NCBI Taxonomy" id="1045776"/>
    <lineage>
        <taxon>Bacteria</taxon>
        <taxon>Bacillati</taxon>
        <taxon>Actinomycetota</taxon>
        <taxon>Actinomycetes</taxon>
        <taxon>Pseudonocardiales</taxon>
        <taxon>Pseudonocardiaceae</taxon>
        <taxon>Kutzneria</taxon>
    </lineage>
</organism>
<feature type="domain" description="Thioester reductase (TE)" evidence="1">
    <location>
        <begin position="6"/>
        <end position="255"/>
    </location>
</feature>
<evidence type="ECO:0000313" key="2">
    <source>
        <dbReference type="EMBL" id="REH53877.1"/>
    </source>
</evidence>
<protein>
    <submittedName>
        <fullName evidence="2">Thioester reductase-like protein</fullName>
    </submittedName>
</protein>
<accession>A0A3E0I5G0</accession>
<dbReference type="PANTHER" id="PTHR43245">
    <property type="entry name" value="BIFUNCTIONAL POLYMYXIN RESISTANCE PROTEIN ARNA"/>
    <property type="match status" value="1"/>
</dbReference>
<comment type="caution">
    <text evidence="2">The sequence shown here is derived from an EMBL/GenBank/DDBJ whole genome shotgun (WGS) entry which is preliminary data.</text>
</comment>
<reference evidence="2 3" key="1">
    <citation type="submission" date="2018-08" db="EMBL/GenBank/DDBJ databases">
        <title>Genomic Encyclopedia of Archaeal and Bacterial Type Strains, Phase II (KMG-II): from individual species to whole genera.</title>
        <authorList>
            <person name="Goeker M."/>
        </authorList>
    </citation>
    <scope>NUCLEOTIDE SEQUENCE [LARGE SCALE GENOMIC DNA]</scope>
    <source>
        <strain evidence="2 3">DSM 45791</strain>
    </source>
</reference>
<keyword evidence="3" id="KW-1185">Reference proteome</keyword>
<dbReference type="EMBL" id="QUNO01000002">
    <property type="protein sequence ID" value="REH53877.1"/>
    <property type="molecule type" value="Genomic_DNA"/>
</dbReference>